<dbReference type="InterPro" id="IPR027417">
    <property type="entry name" value="P-loop_NTPase"/>
</dbReference>
<feature type="compositionally biased region" description="Basic and acidic residues" evidence="1">
    <location>
        <begin position="440"/>
        <end position="458"/>
    </location>
</feature>
<feature type="region of interest" description="Disordered" evidence="1">
    <location>
        <begin position="440"/>
        <end position="479"/>
    </location>
</feature>
<evidence type="ECO:0000256" key="1">
    <source>
        <dbReference type="SAM" id="MobiDB-lite"/>
    </source>
</evidence>
<dbReference type="InterPro" id="IPR003959">
    <property type="entry name" value="ATPase_AAA_core"/>
</dbReference>
<protein>
    <recommendedName>
        <fullName evidence="2">AAA+ ATPase domain-containing protein</fullName>
    </recommendedName>
</protein>
<comment type="caution">
    <text evidence="3">The sequence shown here is derived from an EMBL/GenBank/DDBJ whole genome shotgun (WGS) entry which is preliminary data.</text>
</comment>
<dbReference type="Gene3D" id="3.40.50.300">
    <property type="entry name" value="P-loop containing nucleotide triphosphate hydrolases"/>
    <property type="match status" value="1"/>
</dbReference>
<dbReference type="InterPro" id="IPR003593">
    <property type="entry name" value="AAA+_ATPase"/>
</dbReference>
<dbReference type="Pfam" id="PF23232">
    <property type="entry name" value="AAA_lid_13"/>
    <property type="match status" value="1"/>
</dbReference>
<dbReference type="Pfam" id="PF00004">
    <property type="entry name" value="AAA"/>
    <property type="match status" value="1"/>
</dbReference>
<reference evidence="3 4" key="1">
    <citation type="submission" date="2024-02" db="EMBL/GenBank/DDBJ databases">
        <title>De novo assembly and annotation of 12 fungi associated with fruit tree decline syndrome in Ontario, Canada.</title>
        <authorList>
            <person name="Sulman M."/>
            <person name="Ellouze W."/>
            <person name="Ilyukhin E."/>
        </authorList>
    </citation>
    <scope>NUCLEOTIDE SEQUENCE [LARGE SCALE GENOMIC DNA]</scope>
    <source>
        <strain evidence="3 4">M169</strain>
    </source>
</reference>
<evidence type="ECO:0000313" key="4">
    <source>
        <dbReference type="Proteomes" id="UP001430848"/>
    </source>
</evidence>
<keyword evidence="4" id="KW-1185">Reference proteome</keyword>
<dbReference type="EMBL" id="JAKNSF020000029">
    <property type="protein sequence ID" value="KAK7729349.1"/>
    <property type="molecule type" value="Genomic_DNA"/>
</dbReference>
<evidence type="ECO:0000259" key="2">
    <source>
        <dbReference type="SMART" id="SM00382"/>
    </source>
</evidence>
<dbReference type="PANTHER" id="PTHR46411">
    <property type="entry name" value="FAMILY ATPASE, PUTATIVE-RELATED"/>
    <property type="match status" value="1"/>
</dbReference>
<dbReference type="PANTHER" id="PTHR46411:SF3">
    <property type="entry name" value="AAA+ ATPASE DOMAIN-CONTAINING PROTEIN"/>
    <property type="match status" value="1"/>
</dbReference>
<sequence length="479" mass="55262">MPNSPEHIESDILVDFQETFNSFPAWKPNLYPDITGLNPNQYALSSCILSEVPILEWDEAGRVKHDQVDRVLDVDTTEVIEAIRFMEEDPLGQFKRDTRKAPAGKYLALLPTRFFAYAVLQRKFVQLDIRFVRSADLEANDKAFEKLEINKDYKRLILALVKSHFDKVDTEKKTNIEIETQDLIRGKGKGVVILLHGVPGVGKTATAEAVALKWKKPLFPITCGDLGYTADTLEKSLNEIFRLAHHWGCILLLDEADVFITQRERHDLKRNALVSAFLRVLEYYNGIMFLTTNRAGVLDEAIKSRVHLNLHYDHLTEKQTVAIFKQHIQRLRDIERQRNPDPNEQVMVLHKEIIQFAEDHYNRRDSSHGQGCHVGRWNGRQIRNAFLIASSLAHYDSENDGDDEEDELAEPGRKKQKQLGRREFELVAQTTLLYDQYRESVHSGKSDDHVAFEREERAMSSQPRSPTPVRMKNMRKSFS</sequence>
<dbReference type="CDD" id="cd19481">
    <property type="entry name" value="RecA-like_protease"/>
    <property type="match status" value="1"/>
</dbReference>
<feature type="compositionally biased region" description="Acidic residues" evidence="1">
    <location>
        <begin position="398"/>
        <end position="409"/>
    </location>
</feature>
<proteinExistence type="predicted"/>
<organism evidence="3 4">
    <name type="scientific">Diaporthe eres</name>
    <name type="common">Phomopsis oblonga</name>
    <dbReference type="NCBI Taxonomy" id="83184"/>
    <lineage>
        <taxon>Eukaryota</taxon>
        <taxon>Fungi</taxon>
        <taxon>Dikarya</taxon>
        <taxon>Ascomycota</taxon>
        <taxon>Pezizomycotina</taxon>
        <taxon>Sordariomycetes</taxon>
        <taxon>Sordariomycetidae</taxon>
        <taxon>Diaporthales</taxon>
        <taxon>Diaporthaceae</taxon>
        <taxon>Diaporthe</taxon>
        <taxon>Diaporthe eres species complex</taxon>
    </lineage>
</organism>
<gene>
    <name evidence="3" type="ORF">SLS63_006222</name>
</gene>
<dbReference type="SUPFAM" id="SSF52540">
    <property type="entry name" value="P-loop containing nucleoside triphosphate hydrolases"/>
    <property type="match status" value="1"/>
</dbReference>
<dbReference type="InterPro" id="IPR056599">
    <property type="entry name" value="AAA_lid_fung"/>
</dbReference>
<accession>A0ABR1P8U0</accession>
<evidence type="ECO:0000313" key="3">
    <source>
        <dbReference type="EMBL" id="KAK7729349.1"/>
    </source>
</evidence>
<dbReference type="Proteomes" id="UP001430848">
    <property type="component" value="Unassembled WGS sequence"/>
</dbReference>
<dbReference type="SMART" id="SM00382">
    <property type="entry name" value="AAA"/>
    <property type="match status" value="1"/>
</dbReference>
<name>A0ABR1P8U0_DIAER</name>
<feature type="region of interest" description="Disordered" evidence="1">
    <location>
        <begin position="396"/>
        <end position="421"/>
    </location>
</feature>
<feature type="domain" description="AAA+ ATPase" evidence="2">
    <location>
        <begin position="189"/>
        <end position="316"/>
    </location>
</feature>